<protein>
    <submittedName>
        <fullName evidence="4">LanC-like protein 2</fullName>
    </submittedName>
</protein>
<accession>A0A1S3JGZ2</accession>
<evidence type="ECO:0000256" key="2">
    <source>
        <dbReference type="PIRSR" id="PIRSR607822-1"/>
    </source>
</evidence>
<dbReference type="Proteomes" id="UP000085678">
    <property type="component" value="Unplaced"/>
</dbReference>
<keyword evidence="3" id="KW-1185">Reference proteome</keyword>
<keyword evidence="2" id="KW-0479">Metal-binding</keyword>
<dbReference type="PANTHER" id="PTHR12736:SF21">
    <property type="entry name" value="LANC-LIKE PROTEIN 2"/>
    <property type="match status" value="1"/>
</dbReference>
<dbReference type="GO" id="GO:0005886">
    <property type="term" value="C:plasma membrane"/>
    <property type="evidence" value="ECO:0007669"/>
    <property type="project" value="TreeGrafter"/>
</dbReference>
<dbReference type="Gene3D" id="1.50.10.10">
    <property type="match status" value="1"/>
</dbReference>
<proteinExistence type="inferred from homology"/>
<dbReference type="InterPro" id="IPR007822">
    <property type="entry name" value="LANC-like"/>
</dbReference>
<dbReference type="PANTHER" id="PTHR12736">
    <property type="entry name" value="LANC-LIKE PROTEIN"/>
    <property type="match status" value="1"/>
</dbReference>
<dbReference type="GeneID" id="106173175"/>
<dbReference type="SMART" id="SM01260">
    <property type="entry name" value="LANC_like"/>
    <property type="match status" value="1"/>
</dbReference>
<dbReference type="KEGG" id="lak:106173175"/>
<dbReference type="Pfam" id="PF05147">
    <property type="entry name" value="LANC_like"/>
    <property type="match status" value="1"/>
</dbReference>
<evidence type="ECO:0000313" key="4">
    <source>
        <dbReference type="RefSeq" id="XP_013409667.1"/>
    </source>
</evidence>
<dbReference type="PRINTS" id="PR01951">
    <property type="entry name" value="LANCEUKARYTE"/>
</dbReference>
<dbReference type="InParanoid" id="A0A1S3JGZ2"/>
<dbReference type="CDD" id="cd04794">
    <property type="entry name" value="euk_LANCL"/>
    <property type="match status" value="1"/>
</dbReference>
<dbReference type="OrthoDB" id="10257263at2759"/>
<dbReference type="InterPro" id="IPR020464">
    <property type="entry name" value="LanC-like_prot_euk"/>
</dbReference>
<dbReference type="GO" id="GO:0005975">
    <property type="term" value="P:carbohydrate metabolic process"/>
    <property type="evidence" value="ECO:0007669"/>
    <property type="project" value="InterPro"/>
</dbReference>
<feature type="binding site" evidence="2">
    <location>
        <position position="324"/>
    </location>
    <ligand>
        <name>Zn(2+)</name>
        <dbReference type="ChEBI" id="CHEBI:29105"/>
    </ligand>
</feature>
<evidence type="ECO:0000256" key="1">
    <source>
        <dbReference type="ARBA" id="ARBA00007179"/>
    </source>
</evidence>
<reference evidence="4" key="1">
    <citation type="submission" date="2025-08" db="UniProtKB">
        <authorList>
            <consortium name="RefSeq"/>
        </authorList>
    </citation>
    <scope>IDENTIFICATION</scope>
    <source>
        <tissue evidence="4">Gonads</tissue>
    </source>
</reference>
<sequence length="401" mass="45467">MGSREFVNEFPEYKGEKLLETDGTLEKGYKQRLLAEVERQLNRLTTGLQDTDDRDYSVYTGITGIAYLHYHLWNVVDGRQSTSHLHAALQHTERALRHLKGRKLSFLCGDAGPLALGAVLYEHAGKRDKSRDCVKRLVSLHKDVCRDPEIPDEILFGRAGYLFALLFVQRNIDHSEIDTVVIERVIKAIIDSGRSLSSEERSPCPLMYAWHGKQYLGAAHGMVGIFYILMQVTSPDIRHYLEEFLRPSIDYLMTLQFPSGNYPSSIGSATGDKLIHWCHGAPGWIHMFILAYKVFNDKKYMSAAKSCSEVIWQRGLLRKGYGICHGVAGNAYGFLALYQATQDVKHLHRAIKFAEWCFDYGKHGCRTPDRPLSLFEGLAGTIYFLADLTNPQKAKFPAFQL</sequence>
<dbReference type="InterPro" id="IPR012341">
    <property type="entry name" value="6hp_glycosidase-like_sf"/>
</dbReference>
<organism evidence="3 4">
    <name type="scientific">Lingula anatina</name>
    <name type="common">Brachiopod</name>
    <name type="synonym">Lingula unguis</name>
    <dbReference type="NCBI Taxonomy" id="7574"/>
    <lineage>
        <taxon>Eukaryota</taxon>
        <taxon>Metazoa</taxon>
        <taxon>Spiralia</taxon>
        <taxon>Lophotrochozoa</taxon>
        <taxon>Brachiopoda</taxon>
        <taxon>Linguliformea</taxon>
        <taxon>Lingulata</taxon>
        <taxon>Lingulida</taxon>
        <taxon>Linguloidea</taxon>
        <taxon>Lingulidae</taxon>
        <taxon>Lingula</taxon>
    </lineage>
</organism>
<name>A0A1S3JGZ2_LINAN</name>
<dbReference type="SUPFAM" id="SSF158745">
    <property type="entry name" value="LanC-like"/>
    <property type="match status" value="1"/>
</dbReference>
<keyword evidence="2" id="KW-0862">Zinc</keyword>
<dbReference type="AlphaFoldDB" id="A0A1S3JGZ2"/>
<evidence type="ECO:0000313" key="3">
    <source>
        <dbReference type="Proteomes" id="UP000085678"/>
    </source>
</evidence>
<dbReference type="GO" id="GO:0031179">
    <property type="term" value="P:peptide modification"/>
    <property type="evidence" value="ECO:0007669"/>
    <property type="project" value="InterPro"/>
</dbReference>
<feature type="binding site" evidence="2">
    <location>
        <position position="325"/>
    </location>
    <ligand>
        <name>Zn(2+)</name>
        <dbReference type="ChEBI" id="CHEBI:29105"/>
    </ligand>
</feature>
<dbReference type="RefSeq" id="XP_013409667.1">
    <property type="nucleotide sequence ID" value="XM_013554213.1"/>
</dbReference>
<dbReference type="GO" id="GO:0046872">
    <property type="term" value="F:metal ion binding"/>
    <property type="evidence" value="ECO:0007669"/>
    <property type="project" value="UniProtKB-KW"/>
</dbReference>
<comment type="similarity">
    <text evidence="1">Belongs to the LanC-like protein family.</text>
</comment>
<dbReference type="PRINTS" id="PR01950">
    <property type="entry name" value="LANCSUPER"/>
</dbReference>
<gene>
    <name evidence="4" type="primary">LOC106173175</name>
</gene>
<feature type="binding site" evidence="2">
    <location>
        <position position="278"/>
    </location>
    <ligand>
        <name>Zn(2+)</name>
        <dbReference type="ChEBI" id="CHEBI:29105"/>
    </ligand>
</feature>